<accession>A0A1Y3EQ56</accession>
<keyword evidence="1" id="KW-0217">Developmental protein</keyword>
<protein>
    <recommendedName>
        <fullName evidence="2">CHRD domain-containing protein</fullName>
    </recommendedName>
</protein>
<evidence type="ECO:0000259" key="2">
    <source>
        <dbReference type="PROSITE" id="PS50933"/>
    </source>
</evidence>
<feature type="non-terminal residue" evidence="3">
    <location>
        <position position="86"/>
    </location>
</feature>
<evidence type="ECO:0000313" key="3">
    <source>
        <dbReference type="EMBL" id="OUC45996.1"/>
    </source>
</evidence>
<dbReference type="AlphaFoldDB" id="A0A1Y3EQ56"/>
<dbReference type="PROSITE" id="PS50933">
    <property type="entry name" value="CHRD"/>
    <property type="match status" value="1"/>
</dbReference>
<proteinExistence type="predicted"/>
<gene>
    <name evidence="3" type="ORF">D917_08080</name>
</gene>
<organism evidence="3 4">
    <name type="scientific">Trichinella nativa</name>
    <dbReference type="NCBI Taxonomy" id="6335"/>
    <lineage>
        <taxon>Eukaryota</taxon>
        <taxon>Metazoa</taxon>
        <taxon>Ecdysozoa</taxon>
        <taxon>Nematoda</taxon>
        <taxon>Enoplea</taxon>
        <taxon>Dorylaimia</taxon>
        <taxon>Trichinellida</taxon>
        <taxon>Trichinellidae</taxon>
        <taxon>Trichinella</taxon>
    </lineage>
</organism>
<dbReference type="InterPro" id="IPR010895">
    <property type="entry name" value="CHRD"/>
</dbReference>
<feature type="domain" description="CHRD" evidence="2">
    <location>
        <begin position="1"/>
        <end position="37"/>
    </location>
</feature>
<dbReference type="EMBL" id="LVZM01007945">
    <property type="protein sequence ID" value="OUC45996.1"/>
    <property type="molecule type" value="Genomic_DNA"/>
</dbReference>
<dbReference type="Proteomes" id="UP000243006">
    <property type="component" value="Unassembled WGS sequence"/>
</dbReference>
<reference evidence="3 4" key="1">
    <citation type="submission" date="2015-04" db="EMBL/GenBank/DDBJ databases">
        <title>Draft genome of the roundworm Trichinella nativa.</title>
        <authorList>
            <person name="Mitreva M."/>
        </authorList>
    </citation>
    <scope>NUCLEOTIDE SEQUENCE [LARGE SCALE GENOMIC DNA]</scope>
    <source>
        <strain evidence="3 4">ISS45</strain>
    </source>
</reference>
<evidence type="ECO:0000256" key="1">
    <source>
        <dbReference type="PROSITE-ProRule" id="PRU00230"/>
    </source>
</evidence>
<evidence type="ECO:0000313" key="4">
    <source>
        <dbReference type="Proteomes" id="UP000243006"/>
    </source>
</evidence>
<name>A0A1Y3EQ56_9BILA</name>
<comment type="caution">
    <text evidence="3">The sequence shown here is derived from an EMBL/GenBank/DDBJ whole genome shotgun (WGS) entry which is preliminary data.</text>
</comment>
<sequence>MPRIYVHALKRGELQIVLTTKRRPEGIIGGPIIKHKMLSREVYNVLLFPSSYQAGYGGVAVVDIHGNGDQLAIVGWLNSNVSVERK</sequence>